<keyword evidence="1" id="KW-0732">Signal</keyword>
<proteinExistence type="predicted"/>
<organism evidence="2 3">
    <name type="scientific">Psychroserpens algicola</name>
    <dbReference type="NCBI Taxonomy" id="1719034"/>
    <lineage>
        <taxon>Bacteria</taxon>
        <taxon>Pseudomonadati</taxon>
        <taxon>Bacteroidota</taxon>
        <taxon>Flavobacteriia</taxon>
        <taxon>Flavobacteriales</taxon>
        <taxon>Flavobacteriaceae</taxon>
        <taxon>Psychroserpens</taxon>
    </lineage>
</organism>
<dbReference type="Pfam" id="PF09912">
    <property type="entry name" value="DUF2141"/>
    <property type="match status" value="1"/>
</dbReference>
<evidence type="ECO:0000256" key="1">
    <source>
        <dbReference type="SAM" id="SignalP"/>
    </source>
</evidence>
<sequence>MKTLFFTIALTLISTLGFTQDSGNTITVTVENFTNNDGIAMIALHTSDTFMIGQGIDNLESKITNGKVTFTFENVAPGEYALLVLHDANENKRMDYDDNSMPKENYGMSNNVRNFGPPQYDDAKFNVSNKDLELSIRL</sequence>
<gene>
    <name evidence="2" type="ORF">MUY34_15445</name>
</gene>
<comment type="caution">
    <text evidence="2">The sequence shown here is derived from an EMBL/GenBank/DDBJ whole genome shotgun (WGS) entry which is preliminary data.</text>
</comment>
<evidence type="ECO:0000313" key="2">
    <source>
        <dbReference type="EMBL" id="MCK8482029.1"/>
    </source>
</evidence>
<feature type="chain" id="PRO_5047096375" evidence="1">
    <location>
        <begin position="20"/>
        <end position="138"/>
    </location>
</feature>
<protein>
    <submittedName>
        <fullName evidence="2">DUF2141 domain-containing protein</fullName>
    </submittedName>
</protein>
<evidence type="ECO:0000313" key="3">
    <source>
        <dbReference type="Proteomes" id="UP001203687"/>
    </source>
</evidence>
<reference evidence="2" key="1">
    <citation type="submission" date="2022-04" db="EMBL/GenBank/DDBJ databases">
        <authorList>
            <person name="Ren T."/>
        </authorList>
    </citation>
    <scope>NUCLEOTIDE SEQUENCE</scope>
    <source>
        <strain evidence="2">F63249</strain>
    </source>
</reference>
<feature type="signal peptide" evidence="1">
    <location>
        <begin position="1"/>
        <end position="19"/>
    </location>
</feature>
<name>A0ABT0HCD8_9FLAO</name>
<dbReference type="InterPro" id="IPR018673">
    <property type="entry name" value="DUF2141"/>
</dbReference>
<dbReference type="EMBL" id="JALPQF010000019">
    <property type="protein sequence ID" value="MCK8482029.1"/>
    <property type="molecule type" value="Genomic_DNA"/>
</dbReference>
<keyword evidence="3" id="KW-1185">Reference proteome</keyword>
<dbReference type="Proteomes" id="UP001203687">
    <property type="component" value="Unassembled WGS sequence"/>
</dbReference>
<dbReference type="RefSeq" id="WP_248413775.1">
    <property type="nucleotide sequence ID" value="NZ_JALPQF010000019.1"/>
</dbReference>
<accession>A0ABT0HCD8</accession>